<dbReference type="EMBL" id="JACHFD010000008">
    <property type="protein sequence ID" value="MBB5351655.1"/>
    <property type="molecule type" value="Genomic_DNA"/>
</dbReference>
<dbReference type="AlphaFoldDB" id="A0A840V0Y5"/>
<comment type="caution">
    <text evidence="1">The sequence shown here is derived from an EMBL/GenBank/DDBJ whole genome shotgun (WGS) entry which is preliminary data.</text>
</comment>
<evidence type="ECO:0000313" key="2">
    <source>
        <dbReference type="Proteomes" id="UP000557717"/>
    </source>
</evidence>
<evidence type="ECO:0000313" key="1">
    <source>
        <dbReference type="EMBL" id="MBB5351655.1"/>
    </source>
</evidence>
<protein>
    <submittedName>
        <fullName evidence="1">Uncharacterized protein</fullName>
    </submittedName>
</protein>
<gene>
    <name evidence="1" type="ORF">HNR46_001894</name>
</gene>
<keyword evidence="2" id="KW-1185">Reference proteome</keyword>
<sequence length="89" mass="9601">MIREACGPGESKEVRRVESKTQDDLVCSDCGGPAEWVLGDGGMCETCYHARSACCAGDDGKDSEEDEGGARCRLRDSSARWEGLQREGL</sequence>
<dbReference type="Proteomes" id="UP000557717">
    <property type="component" value="Unassembled WGS sequence"/>
</dbReference>
<reference evidence="1 2" key="1">
    <citation type="submission" date="2020-08" db="EMBL/GenBank/DDBJ databases">
        <title>Genomic Encyclopedia of Type Strains, Phase IV (KMG-IV): sequencing the most valuable type-strain genomes for metagenomic binning, comparative biology and taxonomic classification.</title>
        <authorList>
            <person name="Goeker M."/>
        </authorList>
    </citation>
    <scope>NUCLEOTIDE SEQUENCE [LARGE SCALE GENOMIC DNA]</scope>
    <source>
        <strain evidence="1 2">YC6886</strain>
    </source>
</reference>
<name>A0A840V0Y5_9BACT</name>
<accession>A0A840V0Y5</accession>
<proteinExistence type="predicted"/>
<organism evidence="1 2">
    <name type="scientific">Haloferula luteola</name>
    <dbReference type="NCBI Taxonomy" id="595692"/>
    <lineage>
        <taxon>Bacteria</taxon>
        <taxon>Pseudomonadati</taxon>
        <taxon>Verrucomicrobiota</taxon>
        <taxon>Verrucomicrobiia</taxon>
        <taxon>Verrucomicrobiales</taxon>
        <taxon>Verrucomicrobiaceae</taxon>
        <taxon>Haloferula</taxon>
    </lineage>
</organism>